<evidence type="ECO:0000256" key="1">
    <source>
        <dbReference type="SAM" id="MobiDB-lite"/>
    </source>
</evidence>
<dbReference type="Pfam" id="PF11952">
    <property type="entry name" value="XTBD"/>
    <property type="match status" value="1"/>
</dbReference>
<organism evidence="3">
    <name type="scientific">Dendroctonus ponderosae</name>
    <name type="common">Mountain pine beetle</name>
    <dbReference type="NCBI Taxonomy" id="77166"/>
    <lineage>
        <taxon>Eukaryota</taxon>
        <taxon>Metazoa</taxon>
        <taxon>Ecdysozoa</taxon>
        <taxon>Arthropoda</taxon>
        <taxon>Hexapoda</taxon>
        <taxon>Insecta</taxon>
        <taxon>Pterygota</taxon>
        <taxon>Neoptera</taxon>
        <taxon>Endopterygota</taxon>
        <taxon>Coleoptera</taxon>
        <taxon>Polyphaga</taxon>
        <taxon>Cucujiformia</taxon>
        <taxon>Curculionidae</taxon>
        <taxon>Scolytinae</taxon>
        <taxon>Dendroctonus</taxon>
    </lineage>
</organism>
<dbReference type="OrthoDB" id="2359216at2759"/>
<evidence type="ECO:0000313" key="5">
    <source>
        <dbReference type="Proteomes" id="UP000019118"/>
    </source>
</evidence>
<dbReference type="EMBL" id="KB740591">
    <property type="protein sequence ID" value="ENN80150.1"/>
    <property type="molecule type" value="Genomic_DNA"/>
</dbReference>
<evidence type="ECO:0000313" key="4">
    <source>
        <dbReference type="EnsemblMetazoa" id="XP_019755094.1"/>
    </source>
</evidence>
<dbReference type="PROSITE" id="PS51827">
    <property type="entry name" value="XTBD"/>
    <property type="match status" value="1"/>
</dbReference>
<sequence length="163" mass="18834">MVCLTRFSQFESSRVRLSQVLSGKGKRLLNFLTKTYSIKTIKLNMTQTYPTDWDADDYKDETEPEEHWELRKAFMETHKGSFSEDYLVALARTFTNIEFMGCSYPTPVMIRIAELSKDIAKNYRESQKNKLKRTFVSASNAAENKIKKRTSTPGSYVSNNSTK</sequence>
<dbReference type="PANTHER" id="PTHR48430:SF1">
    <property type="entry name" value="PARTNER OF XRN-2 PROTEIN 1"/>
    <property type="match status" value="1"/>
</dbReference>
<reference evidence="4" key="2">
    <citation type="submission" date="2024-08" db="UniProtKB">
        <authorList>
            <consortium name="EnsemblMetazoa"/>
        </authorList>
    </citation>
    <scope>IDENTIFICATION</scope>
</reference>
<keyword evidence="5" id="KW-1185">Reference proteome</keyword>
<evidence type="ECO:0000259" key="2">
    <source>
        <dbReference type="PROSITE" id="PS51827"/>
    </source>
</evidence>
<reference evidence="3 5" key="1">
    <citation type="journal article" date="2013" name="Genome Biol.">
        <title>Draft genome of the mountain pine beetle, Dendroctonus ponderosae Hopkins, a major forest pest.</title>
        <authorList>
            <person name="Keeling C.I."/>
            <person name="Yuen M.M."/>
            <person name="Liao N.Y."/>
            <person name="Docking T.R."/>
            <person name="Chan S.K."/>
            <person name="Taylor G.A."/>
            <person name="Palmquist D.L."/>
            <person name="Jackman S.D."/>
            <person name="Nguyen A."/>
            <person name="Li M."/>
            <person name="Henderson H."/>
            <person name="Janes J.K."/>
            <person name="Zhao Y."/>
            <person name="Pandoh P."/>
            <person name="Moore R."/>
            <person name="Sperling F.A."/>
            <person name="Huber D.P."/>
            <person name="Birol I."/>
            <person name="Jones S.J."/>
            <person name="Bohlmann J."/>
        </authorList>
    </citation>
    <scope>NUCLEOTIDE SEQUENCE</scope>
</reference>
<dbReference type="PANTHER" id="PTHR48430">
    <property type="entry name" value="PARTNER OF XRN-2 PROTEIN 1"/>
    <property type="match status" value="1"/>
</dbReference>
<proteinExistence type="predicted"/>
<feature type="domain" description="XRN2-binding (XTBD)" evidence="2">
    <location>
        <begin position="55"/>
        <end position="139"/>
    </location>
</feature>
<evidence type="ECO:0000313" key="3">
    <source>
        <dbReference type="EMBL" id="ENN80150.1"/>
    </source>
</evidence>
<accession>N6UEI5</accession>
<name>N6UEI5_DENPD</name>
<dbReference type="KEGG" id="dpa:109534000"/>
<dbReference type="Proteomes" id="UP000019118">
    <property type="component" value="Unassembled WGS sequence"/>
</dbReference>
<gene>
    <name evidence="4" type="primary">109534000</name>
    <name evidence="3" type="ORF">YQE_03414</name>
</gene>
<dbReference type="OMA" id="FMETHKG"/>
<feature type="compositionally biased region" description="Polar residues" evidence="1">
    <location>
        <begin position="151"/>
        <end position="163"/>
    </location>
</feature>
<feature type="region of interest" description="Disordered" evidence="1">
    <location>
        <begin position="142"/>
        <end position="163"/>
    </location>
</feature>
<protein>
    <recommendedName>
        <fullName evidence="2">XRN2-binding (XTBD) domain-containing protein</fullName>
    </recommendedName>
</protein>
<feature type="non-terminal residue" evidence="3">
    <location>
        <position position="1"/>
    </location>
</feature>
<dbReference type="HOGENOM" id="CLU_1628746_0_0_1"/>
<dbReference type="InterPro" id="IPR021859">
    <property type="entry name" value="XTBD"/>
</dbReference>
<dbReference type="EnsemblMetazoa" id="XM_019899535.1">
    <property type="protein sequence ID" value="XP_019755094.1"/>
    <property type="gene ID" value="LOC109534000"/>
</dbReference>
<dbReference type="AlphaFoldDB" id="N6UEI5"/>